<keyword evidence="3" id="KW-1185">Reference proteome</keyword>
<reference evidence="2 3" key="1">
    <citation type="journal article" date="2017" name="Mol. Ecol.">
        <title>Comparative and population genomic landscape of Phellinus noxius: A hypervariable fungus causing root rot in trees.</title>
        <authorList>
            <person name="Chung C.L."/>
            <person name="Lee T.J."/>
            <person name="Akiba M."/>
            <person name="Lee H.H."/>
            <person name="Kuo T.H."/>
            <person name="Liu D."/>
            <person name="Ke H.M."/>
            <person name="Yokoi T."/>
            <person name="Roa M.B."/>
            <person name="Lu M.J."/>
            <person name="Chang Y.Y."/>
            <person name="Ann P.J."/>
            <person name="Tsai J.N."/>
            <person name="Chen C.Y."/>
            <person name="Tzean S.S."/>
            <person name="Ota Y."/>
            <person name="Hattori T."/>
            <person name="Sahashi N."/>
            <person name="Liou R.F."/>
            <person name="Kikuchi T."/>
            <person name="Tsai I.J."/>
        </authorList>
    </citation>
    <scope>NUCLEOTIDE SEQUENCE [LARGE SCALE GENOMIC DNA]</scope>
    <source>
        <strain evidence="2 3">FFPRI411160</strain>
    </source>
</reference>
<protein>
    <submittedName>
        <fullName evidence="2">Uncharacterized protein</fullName>
    </submittedName>
</protein>
<evidence type="ECO:0000313" key="3">
    <source>
        <dbReference type="Proteomes" id="UP000217199"/>
    </source>
</evidence>
<dbReference type="EMBL" id="NBII01000007">
    <property type="protein sequence ID" value="PAV17057.1"/>
    <property type="molecule type" value="Genomic_DNA"/>
</dbReference>
<dbReference type="InParanoid" id="A0A286UBX2"/>
<evidence type="ECO:0000256" key="1">
    <source>
        <dbReference type="SAM" id="MobiDB-lite"/>
    </source>
</evidence>
<dbReference type="Proteomes" id="UP000217199">
    <property type="component" value="Unassembled WGS sequence"/>
</dbReference>
<name>A0A286UBX2_9AGAM</name>
<comment type="caution">
    <text evidence="2">The sequence shown here is derived from an EMBL/GenBank/DDBJ whole genome shotgun (WGS) entry which is preliminary data.</text>
</comment>
<proteinExistence type="predicted"/>
<feature type="region of interest" description="Disordered" evidence="1">
    <location>
        <begin position="188"/>
        <end position="269"/>
    </location>
</feature>
<evidence type="ECO:0000313" key="2">
    <source>
        <dbReference type="EMBL" id="PAV17057.1"/>
    </source>
</evidence>
<accession>A0A286UBX2</accession>
<sequence length="269" mass="31346">MGWLKTSKKRTPVEQLKIRAIEDDQLLHTVEFQNRQEGRRSICTVAVYKLYMTTEGRTTNSACRRSLRRLGVLIRYKPMNATFDQDLRIYVARELDGRVIFEKSANGATAKVYRKIECSGRSDNIAAQMVLDKLDEVGVSRRRAYASRELDLSSDIVPRELEVLDEQEDLVDLGPEANITDFNTEEMEADNSNVDQRPGPSQEGTTQKSRWSFEPQPNGRFYNEYNPKPRDDYDENNSYFLESTEHRNSPPRDENPRWRGIKNVFRRLR</sequence>
<feature type="compositionally biased region" description="Basic and acidic residues" evidence="1">
    <location>
        <begin position="243"/>
        <end position="257"/>
    </location>
</feature>
<organism evidence="2 3">
    <name type="scientific">Pyrrhoderma noxium</name>
    <dbReference type="NCBI Taxonomy" id="2282107"/>
    <lineage>
        <taxon>Eukaryota</taxon>
        <taxon>Fungi</taxon>
        <taxon>Dikarya</taxon>
        <taxon>Basidiomycota</taxon>
        <taxon>Agaricomycotina</taxon>
        <taxon>Agaricomycetes</taxon>
        <taxon>Hymenochaetales</taxon>
        <taxon>Hymenochaetaceae</taxon>
        <taxon>Pyrrhoderma</taxon>
    </lineage>
</organism>
<dbReference type="AlphaFoldDB" id="A0A286UBX2"/>
<gene>
    <name evidence="2" type="ORF">PNOK_0712100</name>
</gene>